<proteinExistence type="predicted"/>
<reference evidence="1 2" key="1">
    <citation type="submission" date="2021-03" db="EMBL/GenBank/DDBJ databases">
        <title>Whole genome sequence of Agrobacterium sp. strain Rnr.</title>
        <authorList>
            <person name="Mafakheri H."/>
            <person name="Taghavi S.M."/>
            <person name="Nemanja K."/>
            <person name="Osdaghi E."/>
        </authorList>
    </citation>
    <scope>NUCLEOTIDE SEQUENCE [LARGE SCALE GENOMIC DNA]</scope>
    <source>
        <strain evidence="1 2">Rnr</strain>
    </source>
</reference>
<protein>
    <submittedName>
        <fullName evidence="1">Uncharacterized protein</fullName>
    </submittedName>
</protein>
<gene>
    <name evidence="1" type="ORF">JZX89_16665</name>
</gene>
<organism evidence="1 2">
    <name type="scientific">Agrobacterium burrii</name>
    <dbReference type="NCBI Taxonomy" id="2815339"/>
    <lineage>
        <taxon>Bacteria</taxon>
        <taxon>Pseudomonadati</taxon>
        <taxon>Pseudomonadota</taxon>
        <taxon>Alphaproteobacteria</taxon>
        <taxon>Hyphomicrobiales</taxon>
        <taxon>Rhizobiaceae</taxon>
        <taxon>Rhizobium/Agrobacterium group</taxon>
        <taxon>Agrobacterium</taxon>
        <taxon>Agrobacterium tumefaciens complex</taxon>
    </lineage>
</organism>
<dbReference type="Proteomes" id="UP000664699">
    <property type="component" value="Unassembled WGS sequence"/>
</dbReference>
<name>A0ABS3EK56_9HYPH</name>
<sequence length="88" mass="10150">MGNFKVPKAENGFYHKGVMTGVLDYRYNYELQRGDIRCTGPADKEGLITFFTDIDPDVEQIVVYVDGKPDEWYALEDGQWNDIRPVTK</sequence>
<dbReference type="RefSeq" id="WP_207134775.1">
    <property type="nucleotide sequence ID" value="NZ_JAFLNA010000008.1"/>
</dbReference>
<keyword evidence="2" id="KW-1185">Reference proteome</keyword>
<accession>A0ABS3EK56</accession>
<dbReference type="EMBL" id="JAFLNA010000008">
    <property type="protein sequence ID" value="MBO0132368.1"/>
    <property type="molecule type" value="Genomic_DNA"/>
</dbReference>
<comment type="caution">
    <text evidence="1">The sequence shown here is derived from an EMBL/GenBank/DDBJ whole genome shotgun (WGS) entry which is preliminary data.</text>
</comment>
<evidence type="ECO:0000313" key="1">
    <source>
        <dbReference type="EMBL" id="MBO0132368.1"/>
    </source>
</evidence>
<evidence type="ECO:0000313" key="2">
    <source>
        <dbReference type="Proteomes" id="UP000664699"/>
    </source>
</evidence>